<dbReference type="InterPro" id="IPR001119">
    <property type="entry name" value="SLH_dom"/>
</dbReference>
<organism evidence="7 8">
    <name type="scientific">Intestinimonas massiliensis</name>
    <name type="common">ex Afouda et al. 2020</name>
    <dbReference type="NCBI Taxonomy" id="1673721"/>
    <lineage>
        <taxon>Bacteria</taxon>
        <taxon>Bacillati</taxon>
        <taxon>Bacillota</taxon>
        <taxon>Clostridia</taxon>
        <taxon>Eubacteriales</taxon>
        <taxon>Intestinimonas</taxon>
    </lineage>
</organism>
<keyword evidence="5" id="KW-0732">Signal</keyword>
<evidence type="ECO:0000256" key="1">
    <source>
        <dbReference type="ARBA" id="ARBA00005964"/>
    </source>
</evidence>
<feature type="domain" description="SLH" evidence="6">
    <location>
        <begin position="142"/>
        <end position="204"/>
    </location>
</feature>
<dbReference type="NCBIfam" id="TIGR00976">
    <property type="entry name" value="CocE_NonD"/>
    <property type="match status" value="1"/>
</dbReference>
<feature type="chain" id="PRO_5043431262" evidence="5">
    <location>
        <begin position="26"/>
        <end position="1865"/>
    </location>
</feature>
<dbReference type="Gene3D" id="3.40.50.1820">
    <property type="entry name" value="alpha/beta hydrolase"/>
    <property type="match status" value="3"/>
</dbReference>
<comment type="caution">
    <text evidence="7">The sequence shown here is derived from an EMBL/GenBank/DDBJ whole genome shotgun (WGS) entry which is preliminary data.</text>
</comment>
<evidence type="ECO:0000256" key="3">
    <source>
        <dbReference type="ARBA" id="ARBA00022801"/>
    </source>
</evidence>
<dbReference type="Gene3D" id="1.10.3020.10">
    <property type="entry name" value="alpha-amino acid ester hydrolase ( Helical cap domain)"/>
    <property type="match status" value="1"/>
</dbReference>
<dbReference type="PANTHER" id="PTHR11559">
    <property type="entry name" value="CARBOXYLESTERASE"/>
    <property type="match status" value="1"/>
</dbReference>
<sequence>MKKRMISLLLVVVLVLGLLPVTAMATFSDVKGHWAEAAIERWEDVEIVNGRSDGRFHPDDLMTRAEVATVMSKLFDYAESAETQFSDVASDAWYAGAIGKCAAAGVLTGDGDGMRPEDSVTRQEAIVMLGRAFGMADAASGAEKFSDAADIAAWALPQANAMAAAGYVQGNEGRFMPGRDITRAEIMTILDNMVSDYINASGTYTVTGGDFVIVTAGGVTIVKDTFTGRIIKGGHGDYVEGSVPAPTESTTPSGGSSSGSSSGGGHQPNNVARAVTGTYVGKEQENGLIKFSNITYATAERWKAPEPIPASHKTIQANDEMTTVSVQNRAPGAPQNENILTLDLYLNPDGKRANKGVFVWNTCGGGTASNSNSFDPTRMLLENPDLIVVVTNIRVSYFGCIDLSVFPDYEANRDTYQYSNNLMRLDYLASLKWVNQNISAFGGDPENVTLGGQSAGAANDSSMLLMEEALPYFDKVIMESGVAIDRISLATMEESRNAAEIFKESTGASTLEEALTLEPQKLLDAQAELTKNCIGAYLPDSQSKTFTTVVDNVVIPEDYWSVIKRAAEQGVKILVGSTNGEYDRDLAGKSADEALEAIVSANWGKLDPARGGVENASEIIQGYVERNEQYSRDTITAYKDLKNDINQKVSATMIAEAFSECSTAYLFSYEWFTENEQGLRATHGSEKQALYPSNDSVPAALAKAMRSAWASFILYGDPNTKNASFEKANVVWKPYNTTDKWIMVFDETMRLDAGQRVEDIESLMPLFVEYRYLRDNVAGAPSGTYISDVAENGTLLWKGIKFANAERWKAPTMVPESNSVYICNEYGQVPMQDDRRTDSTNRGDDCLNLNIWAADNNLTNKSVYMYIFPGAQIGGDNTKQQWTEFVRENPDIIVVQPNYRAGYWGSLDLSTLEGYDTVEDEYKYSNNLGRLDLLECLKWINQNIEAFGGNPDDVTIGGHSAGSNNVTCLLMMEEAYQYFQKAICQASFCVDISLETKETAEFVSQALFEELGVSTIDELLACTNKEVLEAQIKISSSSASGSSAFSNVENKLFSPVIDDVVIPENYYKYLLDGGCEGITVMFGSNAGEYDQQFVDKEGNPLSDEDALNFTIEQNWGKLSDRGWNKENAQTIIKEFYEHNAEYNRDNWTAAKDLKNDLYLRCGAIMFAEALSRYTDVYFYHLDWDITPENNLRASHGSENDVIARNWSKVPTDMLEDADVISDTWAAFIRTGNPNNDGLPVKWTSYNNKTHNTLYFAPKISDSRMVEGVRQKDVDLLIPLFREYPLLKAALEEQPEGVVSKPGAYSGYSEAEYDGYQRYSVYVPVSDGTKLAVDYCIPTQNGVEAGEALPVVFTYTPYGRQRADCVTSAEWFTSYGYAFVSADCRGMGASYGTRDAANSPQEAQDGADIVAWIKDQNWCDGKLGTIGSSYVGQTQLAILSKSQLVDASVIGCTDYNKYDGWIRGGIPRAFGSMPDTNWEAIGGTVTVDSMVATTPAVDEDTDKTMLREAIEQHVANGLQIPMFQRLLWRDSYSEEVDGAYWNLVSASTNKETINASGSAIYLMGGLYDVFRRDTFVIYENLTTPKKMTIGPWYHTKAKVDPNWEIEQLRWFDYWLKGIDNGIMDEDPIYLKTANRAENNGYRWQTEWPVDAGSRTAMYLSGTDALSLTTEKTEYETYVDYDVVYGIATGVESASSADVDAKGLCFTTEPFAEDFEITGHAMAHINFEMLSDETDIDFFVTVSDYDPETGESFLFDDGHLRASLRGTEEAPYDFLGLPWHPADEAGAAPITTGEVYELEIDLMPTSYIVPAGHCLRVTISNSMDRFYYLGRSAFEADPTCETPSIRLYTGGENASYMELPDLYASAS</sequence>
<dbReference type="Pfam" id="PF08530">
    <property type="entry name" value="PepX_C"/>
    <property type="match status" value="1"/>
</dbReference>
<dbReference type="Pfam" id="PF02129">
    <property type="entry name" value="Peptidase_S15"/>
    <property type="match status" value="1"/>
</dbReference>
<dbReference type="GO" id="GO:0008239">
    <property type="term" value="F:dipeptidyl-peptidase activity"/>
    <property type="evidence" value="ECO:0007669"/>
    <property type="project" value="InterPro"/>
</dbReference>
<comment type="similarity">
    <text evidence="1">Belongs to the type-B carboxylesterase/lipase family.</text>
</comment>
<dbReference type="Pfam" id="PF00135">
    <property type="entry name" value="COesterase"/>
    <property type="match status" value="2"/>
</dbReference>
<evidence type="ECO:0000259" key="6">
    <source>
        <dbReference type="PROSITE" id="PS51272"/>
    </source>
</evidence>
<dbReference type="Pfam" id="PF00395">
    <property type="entry name" value="SLH"/>
    <property type="match status" value="3"/>
</dbReference>
<feature type="signal peptide" evidence="5">
    <location>
        <begin position="1"/>
        <end position="25"/>
    </location>
</feature>
<dbReference type="InterPro" id="IPR019826">
    <property type="entry name" value="Carboxylesterase_B_AS"/>
</dbReference>
<dbReference type="InterPro" id="IPR000383">
    <property type="entry name" value="Xaa-Pro-like_dom"/>
</dbReference>
<name>A0AAW5JV54_9FIRM</name>
<keyword evidence="3 7" id="KW-0378">Hydrolase</keyword>
<evidence type="ECO:0000313" key="7">
    <source>
        <dbReference type="EMBL" id="MCQ4771214.1"/>
    </source>
</evidence>
<keyword evidence="2" id="KW-0677">Repeat</keyword>
<feature type="domain" description="SLH" evidence="6">
    <location>
        <begin position="22"/>
        <end position="85"/>
    </location>
</feature>
<evidence type="ECO:0000256" key="2">
    <source>
        <dbReference type="ARBA" id="ARBA00022737"/>
    </source>
</evidence>
<evidence type="ECO:0000256" key="4">
    <source>
        <dbReference type="SAM" id="MobiDB-lite"/>
    </source>
</evidence>
<dbReference type="SUPFAM" id="SSF53474">
    <property type="entry name" value="alpha/beta-Hydrolases"/>
    <property type="match status" value="3"/>
</dbReference>
<dbReference type="InterPro" id="IPR005674">
    <property type="entry name" value="CocE/Ser_esterase"/>
</dbReference>
<feature type="domain" description="SLH" evidence="6">
    <location>
        <begin position="86"/>
        <end position="141"/>
    </location>
</feature>
<dbReference type="InterPro" id="IPR008979">
    <property type="entry name" value="Galactose-bd-like_sf"/>
</dbReference>
<dbReference type="Proteomes" id="UP001204562">
    <property type="component" value="Unassembled WGS sequence"/>
</dbReference>
<evidence type="ECO:0000313" key="8">
    <source>
        <dbReference type="Proteomes" id="UP001204562"/>
    </source>
</evidence>
<dbReference type="SUPFAM" id="SSF49785">
    <property type="entry name" value="Galactose-binding domain-like"/>
    <property type="match status" value="1"/>
</dbReference>
<accession>A0AAW5JV54</accession>
<proteinExistence type="inferred from homology"/>
<reference evidence="7" key="1">
    <citation type="submission" date="2022-06" db="EMBL/GenBank/DDBJ databases">
        <title>Isolation of gut microbiota from human fecal samples.</title>
        <authorList>
            <person name="Pamer E.G."/>
            <person name="Barat B."/>
            <person name="Waligurski E."/>
            <person name="Medina S."/>
            <person name="Paddock L."/>
            <person name="Mostad J."/>
        </authorList>
    </citation>
    <scope>NUCLEOTIDE SEQUENCE</scope>
    <source>
        <strain evidence="7">DFI.9.91</strain>
    </source>
</reference>
<dbReference type="EMBL" id="JANFYS010000026">
    <property type="protein sequence ID" value="MCQ4771214.1"/>
    <property type="molecule type" value="Genomic_DNA"/>
</dbReference>
<dbReference type="PROSITE" id="PS00122">
    <property type="entry name" value="CARBOXYLESTERASE_B_1"/>
    <property type="match status" value="2"/>
</dbReference>
<dbReference type="Gene3D" id="2.60.120.260">
    <property type="entry name" value="Galactose-binding domain-like"/>
    <property type="match status" value="1"/>
</dbReference>
<dbReference type="InterPro" id="IPR002018">
    <property type="entry name" value="CarbesteraseB"/>
</dbReference>
<dbReference type="PROSITE" id="PS51272">
    <property type="entry name" value="SLH"/>
    <property type="match status" value="3"/>
</dbReference>
<dbReference type="RefSeq" id="WP_256304455.1">
    <property type="nucleotide sequence ID" value="NZ_JANFYS010000026.1"/>
</dbReference>
<dbReference type="SMART" id="SM00939">
    <property type="entry name" value="PepX_C"/>
    <property type="match status" value="1"/>
</dbReference>
<dbReference type="InterPro" id="IPR050309">
    <property type="entry name" value="Type-B_Carboxylest/Lipase"/>
</dbReference>
<feature type="region of interest" description="Disordered" evidence="4">
    <location>
        <begin position="237"/>
        <end position="271"/>
    </location>
</feature>
<evidence type="ECO:0000256" key="5">
    <source>
        <dbReference type="SAM" id="SignalP"/>
    </source>
</evidence>
<gene>
    <name evidence="7" type="ORF">NE579_12175</name>
</gene>
<dbReference type="InterPro" id="IPR029058">
    <property type="entry name" value="AB_hydrolase_fold"/>
</dbReference>
<dbReference type="InterPro" id="IPR013736">
    <property type="entry name" value="Xaa-Pro_dipept_C"/>
</dbReference>
<protein>
    <submittedName>
        <fullName evidence="7">CocE/NonD family hydrolase</fullName>
    </submittedName>
</protein>